<dbReference type="EMBL" id="JACHEB010000003">
    <property type="protein sequence ID" value="MBB5328223.1"/>
    <property type="molecule type" value="Genomic_DNA"/>
</dbReference>
<evidence type="ECO:0000313" key="2">
    <source>
        <dbReference type="Proteomes" id="UP000535182"/>
    </source>
</evidence>
<sequence>MTLQYFITYNLKKGWNINSGPIVTANWHNGAEGDAADGDDTTPGGRWTIPFGGGVGRVMRLGMQPVNLSANFYGNAVHPPGASSWGMRLQIALLFPKKP</sequence>
<proteinExistence type="predicted"/>
<evidence type="ECO:0008006" key="3">
    <source>
        <dbReference type="Google" id="ProtNLM"/>
    </source>
</evidence>
<reference evidence="1 2" key="1">
    <citation type="submission" date="2020-08" db="EMBL/GenBank/DDBJ databases">
        <title>Genomic Encyclopedia of Type Strains, Phase IV (KMG-V): Genome sequencing to study the core and pangenomes of soil and plant-associated prokaryotes.</title>
        <authorList>
            <person name="Whitman W."/>
        </authorList>
    </citation>
    <scope>NUCLEOTIDE SEQUENCE [LARGE SCALE GENOMIC DNA]</scope>
    <source>
        <strain evidence="1 2">X5P2</strain>
    </source>
</reference>
<accession>A0A9X0U3D6</accession>
<dbReference type="AlphaFoldDB" id="A0A9X0U3D6"/>
<keyword evidence="2" id="KW-1185">Reference proteome</keyword>
<gene>
    <name evidence="1" type="ORF">HDF14_001829</name>
</gene>
<evidence type="ECO:0000313" key="1">
    <source>
        <dbReference type="EMBL" id="MBB5328223.1"/>
    </source>
</evidence>
<comment type="caution">
    <text evidence="1">The sequence shown here is derived from an EMBL/GenBank/DDBJ whole genome shotgun (WGS) entry which is preliminary data.</text>
</comment>
<dbReference type="RefSeq" id="WP_183975492.1">
    <property type="nucleotide sequence ID" value="NZ_JACHEB010000003.1"/>
</dbReference>
<name>A0A9X0U3D6_9BACT</name>
<organism evidence="1 2">
    <name type="scientific">Tunturiibacter gelidiferens</name>
    <dbReference type="NCBI Taxonomy" id="3069689"/>
    <lineage>
        <taxon>Bacteria</taxon>
        <taxon>Pseudomonadati</taxon>
        <taxon>Acidobacteriota</taxon>
        <taxon>Terriglobia</taxon>
        <taxon>Terriglobales</taxon>
        <taxon>Acidobacteriaceae</taxon>
        <taxon>Tunturiibacter</taxon>
    </lineage>
</organism>
<protein>
    <recommendedName>
        <fullName evidence="3">Neuromedin U</fullName>
    </recommendedName>
</protein>
<dbReference type="Proteomes" id="UP000535182">
    <property type="component" value="Unassembled WGS sequence"/>
</dbReference>